<comment type="caution">
    <text evidence="3">The sequence shown here is derived from an EMBL/GenBank/DDBJ whole genome shotgun (WGS) entry which is preliminary data.</text>
</comment>
<organism evidence="3 4">
    <name type="scientific">Promicromonospora kroppenstedtii</name>
    <dbReference type="NCBI Taxonomy" id="440482"/>
    <lineage>
        <taxon>Bacteria</taxon>
        <taxon>Bacillati</taxon>
        <taxon>Actinomycetota</taxon>
        <taxon>Actinomycetes</taxon>
        <taxon>Micrococcales</taxon>
        <taxon>Promicromonosporaceae</taxon>
        <taxon>Promicromonospora</taxon>
    </lineage>
</organism>
<gene>
    <name evidence="3" type="ORF">ACH47X_15810</name>
</gene>
<keyword evidence="2" id="KW-0472">Membrane</keyword>
<feature type="region of interest" description="Disordered" evidence="1">
    <location>
        <begin position="165"/>
        <end position="189"/>
    </location>
</feature>
<feature type="compositionally biased region" description="Basic and acidic residues" evidence="1">
    <location>
        <begin position="165"/>
        <end position="175"/>
    </location>
</feature>
<keyword evidence="2" id="KW-0812">Transmembrane</keyword>
<dbReference type="Proteomes" id="UP001611580">
    <property type="component" value="Unassembled WGS sequence"/>
</dbReference>
<sequence length="361" mass="38003">MSHGDNRTDHGTRAPRGRTARLVGVGVGGGALVAAGALVLGATQLATPGLAAPLPTYVSDVAQRDVPQPDLLAGTPLRCGANLADLSFGRDVVLAATGDLTTESVYHEGEWSTHDSLPLRAADADGADSSENDLNSPTLVWVDEDGTVVDLGGWEEYPMYLTHEDDGPTAQEDRTSSCAPDDAEPWLPDGEYTVYPMTIEYSTDTLVAGDPLPVTVEDGEPRWATGGQEAPVPFELPGDPDQTLLPDRGFGSVVVDRTGAWERRDTYRAVWPEGELTEGEGYVVQARCTSSDPGDSISYALSGGWGDVTGEIRCDGHDRTDGTWGYQPPDVPGEPVGIELTDVPDGVVLAHARLVPASVAG</sequence>
<accession>A0ABW7XLH3</accession>
<dbReference type="EMBL" id="JBIRYI010000009">
    <property type="protein sequence ID" value="MFI2488379.1"/>
    <property type="molecule type" value="Genomic_DNA"/>
</dbReference>
<keyword evidence="2" id="KW-1133">Transmembrane helix</keyword>
<evidence type="ECO:0000313" key="3">
    <source>
        <dbReference type="EMBL" id="MFI2488379.1"/>
    </source>
</evidence>
<evidence type="ECO:0000256" key="2">
    <source>
        <dbReference type="SAM" id="Phobius"/>
    </source>
</evidence>
<protein>
    <submittedName>
        <fullName evidence="3">Uncharacterized protein</fullName>
    </submittedName>
</protein>
<dbReference type="RefSeq" id="WP_397405542.1">
    <property type="nucleotide sequence ID" value="NZ_JBIRYI010000009.1"/>
</dbReference>
<evidence type="ECO:0000313" key="4">
    <source>
        <dbReference type="Proteomes" id="UP001611580"/>
    </source>
</evidence>
<name>A0ABW7XLH3_9MICO</name>
<keyword evidence="4" id="KW-1185">Reference proteome</keyword>
<evidence type="ECO:0000256" key="1">
    <source>
        <dbReference type="SAM" id="MobiDB-lite"/>
    </source>
</evidence>
<feature type="transmembrane region" description="Helical" evidence="2">
    <location>
        <begin position="20"/>
        <end position="40"/>
    </location>
</feature>
<reference evidence="3 4" key="1">
    <citation type="submission" date="2024-10" db="EMBL/GenBank/DDBJ databases">
        <title>The Natural Products Discovery Center: Release of the First 8490 Sequenced Strains for Exploring Actinobacteria Biosynthetic Diversity.</title>
        <authorList>
            <person name="Kalkreuter E."/>
            <person name="Kautsar S.A."/>
            <person name="Yang D."/>
            <person name="Bader C.D."/>
            <person name="Teijaro C.N."/>
            <person name="Fluegel L."/>
            <person name="Davis C.M."/>
            <person name="Simpson J.R."/>
            <person name="Lauterbach L."/>
            <person name="Steele A.D."/>
            <person name="Gui C."/>
            <person name="Meng S."/>
            <person name="Li G."/>
            <person name="Viehrig K."/>
            <person name="Ye F."/>
            <person name="Su P."/>
            <person name="Kiefer A.F."/>
            <person name="Nichols A."/>
            <person name="Cepeda A.J."/>
            <person name="Yan W."/>
            <person name="Fan B."/>
            <person name="Jiang Y."/>
            <person name="Adhikari A."/>
            <person name="Zheng C.-J."/>
            <person name="Schuster L."/>
            <person name="Cowan T.M."/>
            <person name="Smanski M.J."/>
            <person name="Chevrette M.G."/>
            <person name="De Carvalho L.P.S."/>
            <person name="Shen B."/>
        </authorList>
    </citation>
    <scope>NUCLEOTIDE SEQUENCE [LARGE SCALE GENOMIC DNA]</scope>
    <source>
        <strain evidence="3 4">NPDC019481</strain>
    </source>
</reference>
<proteinExistence type="predicted"/>